<keyword evidence="2" id="KW-1185">Reference proteome</keyword>
<protein>
    <submittedName>
        <fullName evidence="1">Uncharacterized protein</fullName>
    </submittedName>
</protein>
<accession>D8SKW8</accession>
<gene>
    <name evidence="1" type="ORF">SELMODRAFT_423201</name>
</gene>
<evidence type="ECO:0000313" key="1">
    <source>
        <dbReference type="EMBL" id="EFJ14925.1"/>
    </source>
</evidence>
<evidence type="ECO:0000313" key="2">
    <source>
        <dbReference type="Proteomes" id="UP000001514"/>
    </source>
</evidence>
<dbReference type="Proteomes" id="UP000001514">
    <property type="component" value="Unassembled WGS sequence"/>
</dbReference>
<proteinExistence type="predicted"/>
<sequence>MGLGPSIVVLSCGEEPSIPLQFLARLARKTTTLADLLQVGSTYGGEDFLELAEILRMRSDDLPSHFIVKCILNSVKAVVASGHSPNHEYVGRFVIFAGTKGSQTSLDLLKSLEVFSSGANVIVYHPNAALCNVVELEVSGVSHAQFMRRLTNVRRAVTAMFSSCERQHTCSGDSDGYNAGVSLVKQAFEVGDHI</sequence>
<dbReference type="HOGENOM" id="CLU_107808_0_0_1"/>
<dbReference type="Gramene" id="EFJ14925">
    <property type="protein sequence ID" value="EFJ14925"/>
    <property type="gene ID" value="SELMODRAFT_423201"/>
</dbReference>
<organism evidence="2">
    <name type="scientific">Selaginella moellendorffii</name>
    <name type="common">Spikemoss</name>
    <dbReference type="NCBI Taxonomy" id="88036"/>
    <lineage>
        <taxon>Eukaryota</taxon>
        <taxon>Viridiplantae</taxon>
        <taxon>Streptophyta</taxon>
        <taxon>Embryophyta</taxon>
        <taxon>Tracheophyta</taxon>
        <taxon>Lycopodiopsida</taxon>
        <taxon>Selaginellales</taxon>
        <taxon>Selaginellaceae</taxon>
        <taxon>Selaginella</taxon>
    </lineage>
</organism>
<reference evidence="1 2" key="1">
    <citation type="journal article" date="2011" name="Science">
        <title>The Selaginella genome identifies genetic changes associated with the evolution of vascular plants.</title>
        <authorList>
            <person name="Banks J.A."/>
            <person name="Nishiyama T."/>
            <person name="Hasebe M."/>
            <person name="Bowman J.L."/>
            <person name="Gribskov M."/>
            <person name="dePamphilis C."/>
            <person name="Albert V.A."/>
            <person name="Aono N."/>
            <person name="Aoyama T."/>
            <person name="Ambrose B.A."/>
            <person name="Ashton N.W."/>
            <person name="Axtell M.J."/>
            <person name="Barker E."/>
            <person name="Barker M.S."/>
            <person name="Bennetzen J.L."/>
            <person name="Bonawitz N.D."/>
            <person name="Chapple C."/>
            <person name="Cheng C."/>
            <person name="Correa L.G."/>
            <person name="Dacre M."/>
            <person name="DeBarry J."/>
            <person name="Dreyer I."/>
            <person name="Elias M."/>
            <person name="Engstrom E.M."/>
            <person name="Estelle M."/>
            <person name="Feng L."/>
            <person name="Finet C."/>
            <person name="Floyd S.K."/>
            <person name="Frommer W.B."/>
            <person name="Fujita T."/>
            <person name="Gramzow L."/>
            <person name="Gutensohn M."/>
            <person name="Harholt J."/>
            <person name="Hattori M."/>
            <person name="Heyl A."/>
            <person name="Hirai T."/>
            <person name="Hiwatashi Y."/>
            <person name="Ishikawa M."/>
            <person name="Iwata M."/>
            <person name="Karol K.G."/>
            <person name="Koehler B."/>
            <person name="Kolukisaoglu U."/>
            <person name="Kubo M."/>
            <person name="Kurata T."/>
            <person name="Lalonde S."/>
            <person name="Li K."/>
            <person name="Li Y."/>
            <person name="Litt A."/>
            <person name="Lyons E."/>
            <person name="Manning G."/>
            <person name="Maruyama T."/>
            <person name="Michael T.P."/>
            <person name="Mikami K."/>
            <person name="Miyazaki S."/>
            <person name="Morinaga S."/>
            <person name="Murata T."/>
            <person name="Mueller-Roeber B."/>
            <person name="Nelson D.R."/>
            <person name="Obara M."/>
            <person name="Oguri Y."/>
            <person name="Olmstead R.G."/>
            <person name="Onodera N."/>
            <person name="Petersen B.L."/>
            <person name="Pils B."/>
            <person name="Prigge M."/>
            <person name="Rensing S.A."/>
            <person name="Riano-Pachon D.M."/>
            <person name="Roberts A.W."/>
            <person name="Sato Y."/>
            <person name="Scheller H.V."/>
            <person name="Schulz B."/>
            <person name="Schulz C."/>
            <person name="Shakirov E.V."/>
            <person name="Shibagaki N."/>
            <person name="Shinohara N."/>
            <person name="Shippen D.E."/>
            <person name="Soerensen I."/>
            <person name="Sotooka R."/>
            <person name="Sugimoto N."/>
            <person name="Sugita M."/>
            <person name="Sumikawa N."/>
            <person name="Tanurdzic M."/>
            <person name="Theissen G."/>
            <person name="Ulvskov P."/>
            <person name="Wakazuki S."/>
            <person name="Weng J.K."/>
            <person name="Willats W.W."/>
            <person name="Wipf D."/>
            <person name="Wolf P.G."/>
            <person name="Yang L."/>
            <person name="Zimmer A.D."/>
            <person name="Zhu Q."/>
            <person name="Mitros T."/>
            <person name="Hellsten U."/>
            <person name="Loque D."/>
            <person name="Otillar R."/>
            <person name="Salamov A."/>
            <person name="Schmutz J."/>
            <person name="Shapiro H."/>
            <person name="Lindquist E."/>
            <person name="Lucas S."/>
            <person name="Rokhsar D."/>
            <person name="Grigoriev I.V."/>
        </authorList>
    </citation>
    <scope>NUCLEOTIDE SEQUENCE [LARGE SCALE GENOMIC DNA]</scope>
</reference>
<dbReference type="AlphaFoldDB" id="D8SKW8"/>
<name>D8SKW8_SELML</name>
<dbReference type="InParanoid" id="D8SKW8"/>
<dbReference type="KEGG" id="smo:SELMODRAFT_423201"/>
<dbReference type="EMBL" id="GL377625">
    <property type="protein sequence ID" value="EFJ14925.1"/>
    <property type="molecule type" value="Genomic_DNA"/>
</dbReference>